<dbReference type="InterPro" id="IPR008162">
    <property type="entry name" value="Pyrophosphatase"/>
</dbReference>
<dbReference type="Gene3D" id="3.90.80.10">
    <property type="entry name" value="Inorganic pyrophosphatase"/>
    <property type="match status" value="1"/>
</dbReference>
<dbReference type="EMBL" id="HBIM01010536">
    <property type="protein sequence ID" value="CAE0411469.1"/>
    <property type="molecule type" value="Transcribed_RNA"/>
</dbReference>
<dbReference type="GO" id="GO:0006796">
    <property type="term" value="P:phosphate-containing compound metabolic process"/>
    <property type="evidence" value="ECO:0007669"/>
    <property type="project" value="InterPro"/>
</dbReference>
<dbReference type="Pfam" id="PF00719">
    <property type="entry name" value="Pyrophosphatase"/>
    <property type="match status" value="1"/>
</dbReference>
<dbReference type="GO" id="GO:0004427">
    <property type="term" value="F:inorganic diphosphate phosphatase activity"/>
    <property type="evidence" value="ECO:0007669"/>
    <property type="project" value="UniProtKB-EC"/>
</dbReference>
<dbReference type="SUPFAM" id="SSF50324">
    <property type="entry name" value="Inorganic pyrophosphatase"/>
    <property type="match status" value="1"/>
</dbReference>
<keyword evidence="5" id="KW-0378">Hydrolase</keyword>
<keyword evidence="4" id="KW-0479">Metal-binding</keyword>
<evidence type="ECO:0000256" key="2">
    <source>
        <dbReference type="ARBA" id="ARBA00006220"/>
    </source>
</evidence>
<proteinExistence type="inferred from homology"/>
<dbReference type="PANTHER" id="PTHR10286">
    <property type="entry name" value="INORGANIC PYROPHOSPHATASE"/>
    <property type="match status" value="1"/>
</dbReference>
<reference evidence="7" key="1">
    <citation type="submission" date="2021-01" db="EMBL/GenBank/DDBJ databases">
        <authorList>
            <person name="Corre E."/>
            <person name="Pelletier E."/>
            <person name="Niang G."/>
            <person name="Scheremetjew M."/>
            <person name="Finn R."/>
            <person name="Kale V."/>
            <person name="Holt S."/>
            <person name="Cochrane G."/>
            <person name="Meng A."/>
            <person name="Brown T."/>
            <person name="Cohen L."/>
        </authorList>
    </citation>
    <scope>NUCLEOTIDE SEQUENCE</scope>
    <source>
        <strain evidence="7">CCMP127</strain>
    </source>
</reference>
<dbReference type="EC" id="3.6.1.1" evidence="3"/>
<organism evidence="7">
    <name type="scientific">Amphora coffeiformis</name>
    <dbReference type="NCBI Taxonomy" id="265554"/>
    <lineage>
        <taxon>Eukaryota</taxon>
        <taxon>Sar</taxon>
        <taxon>Stramenopiles</taxon>
        <taxon>Ochrophyta</taxon>
        <taxon>Bacillariophyta</taxon>
        <taxon>Bacillariophyceae</taxon>
        <taxon>Bacillariophycidae</taxon>
        <taxon>Thalassiophysales</taxon>
        <taxon>Catenulaceae</taxon>
        <taxon>Amphora</taxon>
    </lineage>
</organism>
<dbReference type="PROSITE" id="PS00387">
    <property type="entry name" value="PPASE"/>
    <property type="match status" value="1"/>
</dbReference>
<accession>A0A7S3L5X3</accession>
<gene>
    <name evidence="7" type="ORF">ACOF00016_LOCUS8801</name>
</gene>
<evidence type="ECO:0000313" key="7">
    <source>
        <dbReference type="EMBL" id="CAE0411469.1"/>
    </source>
</evidence>
<dbReference type="InterPro" id="IPR036649">
    <property type="entry name" value="Pyrophosphatase_sf"/>
</dbReference>
<evidence type="ECO:0000256" key="4">
    <source>
        <dbReference type="ARBA" id="ARBA00022723"/>
    </source>
</evidence>
<evidence type="ECO:0000256" key="1">
    <source>
        <dbReference type="ARBA" id="ARBA00001946"/>
    </source>
</evidence>
<name>A0A7S3L5X3_9STRA</name>
<sequence length="314" mass="35836">MDAVEVETFVPLNDVRKFKKQSSMGSNSDVSIASNGEEDTLEYRMQAQSDGKKISLWHDVSLVHIDPQTKQETPYLNFVCEIPKFTRKKYEIATDEVGNPIKQDTKKGQLREFKKGDLYFNYGCFPQTWEDPTHVHPDAGARGDNDPLDVVEIGARIVKPGDIRPVKVLGVICMIDEGECDWKVVTIDANDKWAPFLNDIDDVEREMPGMLSAIREWYRTYKIPDGKPPNVFALDEKFMDKAYAMKVIEECHHSWELLISGEKERGLDDHGDEVKDLVRNLSRNSLFTLAMDLNEHPEIRGDDFGDEDSGALFF</sequence>
<evidence type="ECO:0000256" key="3">
    <source>
        <dbReference type="ARBA" id="ARBA00012146"/>
    </source>
</evidence>
<dbReference type="GO" id="GO:0000287">
    <property type="term" value="F:magnesium ion binding"/>
    <property type="evidence" value="ECO:0007669"/>
    <property type="project" value="InterPro"/>
</dbReference>
<dbReference type="CDD" id="cd00412">
    <property type="entry name" value="pyrophosphatase"/>
    <property type="match status" value="1"/>
</dbReference>
<dbReference type="AlphaFoldDB" id="A0A7S3L5X3"/>
<evidence type="ECO:0000256" key="6">
    <source>
        <dbReference type="ARBA" id="ARBA00022842"/>
    </source>
</evidence>
<protein>
    <recommendedName>
        <fullName evidence="3">inorganic diphosphatase</fullName>
        <ecNumber evidence="3">3.6.1.1</ecNumber>
    </recommendedName>
</protein>
<comment type="similarity">
    <text evidence="2">Belongs to the PPase family.</text>
</comment>
<dbReference type="GO" id="GO:0005737">
    <property type="term" value="C:cytoplasm"/>
    <property type="evidence" value="ECO:0007669"/>
    <property type="project" value="InterPro"/>
</dbReference>
<comment type="cofactor">
    <cofactor evidence="1">
        <name>Mg(2+)</name>
        <dbReference type="ChEBI" id="CHEBI:18420"/>
    </cofactor>
</comment>
<keyword evidence="6" id="KW-0460">Magnesium</keyword>
<evidence type="ECO:0000256" key="5">
    <source>
        <dbReference type="ARBA" id="ARBA00022801"/>
    </source>
</evidence>